<dbReference type="SUPFAM" id="SSF53474">
    <property type="entry name" value="alpha/beta-Hydrolases"/>
    <property type="match status" value="1"/>
</dbReference>
<reference evidence="2 3" key="1">
    <citation type="submission" date="2019-07" db="EMBL/GenBank/DDBJ databases">
        <title>Venturia inaequalis Genome Resource.</title>
        <authorList>
            <person name="Lichtner F.J."/>
        </authorList>
    </citation>
    <scope>NUCLEOTIDE SEQUENCE [LARGE SCALE GENOMIC DNA]</scope>
    <source>
        <strain evidence="2 3">DMI_063113</strain>
    </source>
</reference>
<dbReference type="Pfam" id="PF01738">
    <property type="entry name" value="DLH"/>
    <property type="match status" value="1"/>
</dbReference>
<dbReference type="InterPro" id="IPR002925">
    <property type="entry name" value="Dienelactn_hydro"/>
</dbReference>
<dbReference type="Proteomes" id="UP000490939">
    <property type="component" value="Unassembled WGS sequence"/>
</dbReference>
<accession>A0A8H3UEU7</accession>
<name>A0A8H3UEU7_VENIN</name>
<dbReference type="PANTHER" id="PTHR47668:SF1">
    <property type="entry name" value="DIENELACTONE HYDROLASE DOMAIN-CONTAINING PROTEIN-RELATED"/>
    <property type="match status" value="1"/>
</dbReference>
<dbReference type="InterPro" id="IPR029058">
    <property type="entry name" value="AB_hydrolase_fold"/>
</dbReference>
<keyword evidence="3" id="KW-1185">Reference proteome</keyword>
<evidence type="ECO:0000313" key="2">
    <source>
        <dbReference type="EMBL" id="KAE9969271.1"/>
    </source>
</evidence>
<dbReference type="Gene3D" id="3.40.50.1820">
    <property type="entry name" value="alpha/beta hydrolase"/>
    <property type="match status" value="1"/>
</dbReference>
<feature type="domain" description="Dienelactone hydrolase" evidence="1">
    <location>
        <begin position="38"/>
        <end position="224"/>
    </location>
</feature>
<protein>
    <recommendedName>
        <fullName evidence="1">Dienelactone hydrolase domain-containing protein</fullName>
    </recommendedName>
</protein>
<evidence type="ECO:0000259" key="1">
    <source>
        <dbReference type="Pfam" id="PF01738"/>
    </source>
</evidence>
<comment type="caution">
    <text evidence="2">The sequence shown here is derived from an EMBL/GenBank/DDBJ whole genome shotgun (WGS) entry which is preliminary data.</text>
</comment>
<dbReference type="GO" id="GO:0016787">
    <property type="term" value="F:hydrolase activity"/>
    <property type="evidence" value="ECO:0007669"/>
    <property type="project" value="InterPro"/>
</dbReference>
<gene>
    <name evidence="2" type="ORF">EG327_010701</name>
</gene>
<sequence length="248" mass="27363">MSDLMPSPACCRIAPPPAPVYEQEGSFVDQDSMKTYETGSASPTHAILYIYDIFGLYPQTLRGADILARSVAGKARNDTKVFMPDWFTQPADISMYPPDTPEKMEYINNFFSDNAAPSAIIPKIDGIIKSIEAKNPTIQSWGIVGFCWGGKACALSFLLPAAQCHPSLLDPNDADNVSVPMMVLPSGDEHVPTVIEFEKRLQAGSYVETFEDMEHGWMTSKADFGNARVLAEYLRGYDLLSAFFAKRL</sequence>
<proteinExistence type="predicted"/>
<dbReference type="EMBL" id="WNWR01000783">
    <property type="protein sequence ID" value="KAE9969271.1"/>
    <property type="molecule type" value="Genomic_DNA"/>
</dbReference>
<evidence type="ECO:0000313" key="3">
    <source>
        <dbReference type="Proteomes" id="UP000490939"/>
    </source>
</evidence>
<dbReference type="AlphaFoldDB" id="A0A8H3UEU7"/>
<dbReference type="PANTHER" id="PTHR47668">
    <property type="entry name" value="DIENELACTONE HYDROLASE FAMILY PROTEIN (AFU_ORTHOLOGUE AFUA_6G01940)"/>
    <property type="match status" value="1"/>
</dbReference>
<organism evidence="2 3">
    <name type="scientific">Venturia inaequalis</name>
    <name type="common">Apple scab fungus</name>
    <dbReference type="NCBI Taxonomy" id="5025"/>
    <lineage>
        <taxon>Eukaryota</taxon>
        <taxon>Fungi</taxon>
        <taxon>Dikarya</taxon>
        <taxon>Ascomycota</taxon>
        <taxon>Pezizomycotina</taxon>
        <taxon>Dothideomycetes</taxon>
        <taxon>Pleosporomycetidae</taxon>
        <taxon>Venturiales</taxon>
        <taxon>Venturiaceae</taxon>
        <taxon>Venturia</taxon>
    </lineage>
</organism>